<name>A0A6I1MHE3_9CLOT</name>
<dbReference type="PANTHER" id="PTHR46112:SF3">
    <property type="entry name" value="AMINOPEPTIDASE YPDF"/>
    <property type="match status" value="1"/>
</dbReference>
<dbReference type="EMBL" id="WHJC01000001">
    <property type="protein sequence ID" value="MPQ42183.1"/>
    <property type="molecule type" value="Genomic_DNA"/>
</dbReference>
<evidence type="ECO:0000259" key="1">
    <source>
        <dbReference type="Pfam" id="PF00557"/>
    </source>
</evidence>
<dbReference type="InterPro" id="IPR000994">
    <property type="entry name" value="Pept_M24"/>
</dbReference>
<accession>A0A6I1MHE3</accession>
<protein>
    <submittedName>
        <fullName evidence="3">M24 family metallopeptidase</fullName>
    </submittedName>
</protein>
<dbReference type="SUPFAM" id="SSF55920">
    <property type="entry name" value="Creatinase/aminopeptidase"/>
    <property type="match status" value="1"/>
</dbReference>
<dbReference type="Pfam" id="PF01321">
    <property type="entry name" value="Creatinase_N"/>
    <property type="match status" value="1"/>
</dbReference>
<feature type="domain" description="Peptidase M24" evidence="1">
    <location>
        <begin position="139"/>
        <end position="341"/>
    </location>
</feature>
<evidence type="ECO:0000313" key="4">
    <source>
        <dbReference type="Proteomes" id="UP000430345"/>
    </source>
</evidence>
<feature type="domain" description="Creatinase N-terminal" evidence="2">
    <location>
        <begin position="5"/>
        <end position="131"/>
    </location>
</feature>
<dbReference type="InterPro" id="IPR050659">
    <property type="entry name" value="Peptidase_M24B"/>
</dbReference>
<dbReference type="CDD" id="cd01092">
    <property type="entry name" value="APP-like"/>
    <property type="match status" value="1"/>
</dbReference>
<evidence type="ECO:0000259" key="2">
    <source>
        <dbReference type="Pfam" id="PF01321"/>
    </source>
</evidence>
<sequence length="358" mass="40688">MKESRLKKVLNEMEKKHIPQMIVASPASIFYLTGKWINPGKRMVALYINTKGEKKLIVNELFPVENNIGAELVWYKDTEDPTEILINICNGNEILGIDKDWPAHFLIKLMEKKAAKSFVNGSPIIDRIRMIKDEEEIEFMKEASRVNDYAMSKIVEYLNEKNMEKEVVNILGEIYEKEGAQGFSFSPIVAYGANAADPHCVSGNNKLKKGMGIIVDTGCRKDYYCSDMTRTFFYGEPTEHQKKIFNIVLEANKKAIEIIKPGVKFCEIDRAARSVIESYGYGEYFTHRTGHSIGLETHDFGDVSSVNEEEVKPGMIFSVEPGIYLQGDMGVRIEDLVLVTEDGHEVLNKYPKELHIIK</sequence>
<evidence type="ECO:0000313" key="3">
    <source>
        <dbReference type="EMBL" id="MPQ42183.1"/>
    </source>
</evidence>
<dbReference type="Proteomes" id="UP000430345">
    <property type="component" value="Unassembled WGS sequence"/>
</dbReference>
<dbReference type="Pfam" id="PF00557">
    <property type="entry name" value="Peptidase_M24"/>
    <property type="match status" value="1"/>
</dbReference>
<organism evidence="3 4">
    <name type="scientific">Clostridium tarantellae</name>
    <dbReference type="NCBI Taxonomy" id="39493"/>
    <lineage>
        <taxon>Bacteria</taxon>
        <taxon>Bacillati</taxon>
        <taxon>Bacillota</taxon>
        <taxon>Clostridia</taxon>
        <taxon>Eubacteriales</taxon>
        <taxon>Clostridiaceae</taxon>
        <taxon>Clostridium</taxon>
    </lineage>
</organism>
<dbReference type="RefSeq" id="WP_327443298.1">
    <property type="nucleotide sequence ID" value="NZ_WHJC01000001.1"/>
</dbReference>
<comment type="caution">
    <text evidence="3">The sequence shown here is derived from an EMBL/GenBank/DDBJ whole genome shotgun (WGS) entry which is preliminary data.</text>
</comment>
<proteinExistence type="predicted"/>
<reference evidence="3 4" key="1">
    <citation type="submission" date="2019-10" db="EMBL/GenBank/DDBJ databases">
        <title>The Genome Sequence of Clostridium tarantellae Isolated from Fish Brain.</title>
        <authorList>
            <person name="Bano L."/>
            <person name="Kiel M."/>
            <person name="Sales G."/>
            <person name="Doxey A.C."/>
            <person name="Mansfield M.J."/>
            <person name="Schiavone M."/>
            <person name="Rossetto O."/>
            <person name="Pirazzini M."/>
            <person name="Dobrindt U."/>
            <person name="Montecucco C."/>
        </authorList>
    </citation>
    <scope>NUCLEOTIDE SEQUENCE [LARGE SCALE GENOMIC DNA]</scope>
    <source>
        <strain evidence="3 4">DSM 3997</strain>
    </source>
</reference>
<dbReference type="InterPro" id="IPR029149">
    <property type="entry name" value="Creatin/AminoP/Spt16_N"/>
</dbReference>
<dbReference type="AlphaFoldDB" id="A0A6I1MHE3"/>
<keyword evidence="4" id="KW-1185">Reference proteome</keyword>
<dbReference type="Gene3D" id="3.90.230.10">
    <property type="entry name" value="Creatinase/methionine aminopeptidase superfamily"/>
    <property type="match status" value="1"/>
</dbReference>
<dbReference type="Gene3D" id="3.40.350.10">
    <property type="entry name" value="Creatinase/prolidase N-terminal domain"/>
    <property type="match status" value="1"/>
</dbReference>
<dbReference type="PANTHER" id="PTHR46112">
    <property type="entry name" value="AMINOPEPTIDASE"/>
    <property type="match status" value="1"/>
</dbReference>
<dbReference type="InterPro" id="IPR036005">
    <property type="entry name" value="Creatinase/aminopeptidase-like"/>
</dbReference>
<dbReference type="SUPFAM" id="SSF53092">
    <property type="entry name" value="Creatinase/prolidase N-terminal domain"/>
    <property type="match status" value="1"/>
</dbReference>
<dbReference type="InterPro" id="IPR000587">
    <property type="entry name" value="Creatinase_N"/>
</dbReference>
<gene>
    <name evidence="3" type="ORF">GBZ86_00190</name>
</gene>